<evidence type="ECO:0008006" key="4">
    <source>
        <dbReference type="Google" id="ProtNLM"/>
    </source>
</evidence>
<evidence type="ECO:0000313" key="3">
    <source>
        <dbReference type="Proteomes" id="UP000199455"/>
    </source>
</evidence>
<keyword evidence="3" id="KW-1185">Reference proteome</keyword>
<dbReference type="STRING" id="390242.SAMN04488024_107259"/>
<protein>
    <recommendedName>
        <fullName evidence="4">BNR repeat-containing family member</fullName>
    </recommendedName>
</protein>
<dbReference type="RefSeq" id="WP_090770565.1">
    <property type="nucleotide sequence ID" value="NZ_FMZH01000007.1"/>
</dbReference>
<name>A0A1G6X8J1_9SPHI</name>
<organism evidence="2 3">
    <name type="scientific">Pedobacter soli</name>
    <dbReference type="NCBI Taxonomy" id="390242"/>
    <lineage>
        <taxon>Bacteria</taxon>
        <taxon>Pseudomonadati</taxon>
        <taxon>Bacteroidota</taxon>
        <taxon>Sphingobacteriia</taxon>
        <taxon>Sphingobacteriales</taxon>
        <taxon>Sphingobacteriaceae</taxon>
        <taxon>Pedobacter</taxon>
    </lineage>
</organism>
<feature type="chain" id="PRO_5011489189" description="BNR repeat-containing family member" evidence="1">
    <location>
        <begin position="21"/>
        <end position="500"/>
    </location>
</feature>
<sequence>MKSILKLALVLCALNFNALAQTQINVIKKPAWNFRTSFDSRYGSKLDLSGNAFAMIIDVPKADFAVVTVDDKLNQKWLTELSGFPMAIGKFKDKIMVIAATDHSYFKSFTNQFNAYLLEEKTGKIFSQKLIYDGSKDFVEAPEFFFSNDGSYFKMASRLTGLKRKVHVGLPIVGFLTALKVDKDFNESQSYTVIDFNEKLEQVQKMEPEMPDGDSWKASCGDDGSFIISTVDATKGKCHVATYLSSNPTPLKTVSIPIDAFNQEEVSSISFASSKTPLINYIAIFYKNMNKERSLLTARIDFNDGTYTYNKEVFDKAHIKELQKSFVPVSKKFDDLAFSDSKFMNIRHIAEYNNKLLVTISPRSVISSSHGSITSEGSVLINAFDQQMKPLYHQFIPRDYASTSMGEGSEVSFNLAKNTLRILANQTDGFTAVATMYAEMDLESGKINKINMISKDDIKNSYYANTEYISWLNDSFVIPFVERRGIFSNKVDLQLLQLKY</sequence>
<feature type="signal peptide" evidence="1">
    <location>
        <begin position="1"/>
        <end position="20"/>
    </location>
</feature>
<gene>
    <name evidence="2" type="ORF">SAMN04488024_107259</name>
</gene>
<proteinExistence type="predicted"/>
<keyword evidence="1" id="KW-0732">Signal</keyword>
<reference evidence="3" key="1">
    <citation type="submission" date="2016-10" db="EMBL/GenBank/DDBJ databases">
        <authorList>
            <person name="Varghese N."/>
            <person name="Submissions S."/>
        </authorList>
    </citation>
    <scope>NUCLEOTIDE SEQUENCE [LARGE SCALE GENOMIC DNA]</scope>
    <source>
        <strain evidence="3">DSM 18609</strain>
    </source>
</reference>
<dbReference type="Proteomes" id="UP000199455">
    <property type="component" value="Unassembled WGS sequence"/>
</dbReference>
<dbReference type="AlphaFoldDB" id="A0A1G6X8J1"/>
<evidence type="ECO:0000256" key="1">
    <source>
        <dbReference type="SAM" id="SignalP"/>
    </source>
</evidence>
<accession>A0A1G6X8J1</accession>
<evidence type="ECO:0000313" key="2">
    <source>
        <dbReference type="EMBL" id="SDD74432.1"/>
    </source>
</evidence>
<dbReference type="EMBL" id="FMZH01000007">
    <property type="protein sequence ID" value="SDD74432.1"/>
    <property type="molecule type" value="Genomic_DNA"/>
</dbReference>